<protein>
    <recommendedName>
        <fullName evidence="4">ATP synthase subunit I</fullName>
    </recommendedName>
</protein>
<keyword evidence="3" id="KW-1185">Reference proteome</keyword>
<keyword evidence="1" id="KW-0472">Membrane</keyword>
<reference evidence="2 3" key="1">
    <citation type="submission" date="2018-01" db="EMBL/GenBank/DDBJ databases">
        <title>Whole genome analyses suggest that Burkholderia sensu lato contains two further novel genera in the rhizoxinica-symbiotica group Mycetohabitans gen. nov., and Trinickia gen. nov.: implications for the evolution of diazotrophy and nodulation in the Burkholderiaceae.</title>
        <authorList>
            <person name="Estrada-de los Santos P."/>
            <person name="Palmer M."/>
            <person name="Chavez-Ramirez B."/>
            <person name="Beukes C."/>
            <person name="Steenkamp E.T."/>
            <person name="Hirsch A.M."/>
            <person name="Manyaka P."/>
            <person name="Maluk M."/>
            <person name="Lafos M."/>
            <person name="Crook M."/>
            <person name="Gross E."/>
            <person name="Simon M.F."/>
            <person name="Bueno dos Reis Junior F."/>
            <person name="Poole P.S."/>
            <person name="Venter S.N."/>
            <person name="James E.K."/>
        </authorList>
    </citation>
    <scope>NUCLEOTIDE SEQUENCE [LARGE SCALE GENOMIC DNA]</scope>
    <source>
        <strain evidence="2 3">GIMN1.004</strain>
    </source>
</reference>
<comment type="caution">
    <text evidence="2">The sequence shown here is derived from an EMBL/GenBank/DDBJ whole genome shotgun (WGS) entry which is preliminary data.</text>
</comment>
<keyword evidence="1" id="KW-0812">Transmembrane</keyword>
<proteinExistence type="predicted"/>
<dbReference type="AlphaFoldDB" id="A0A2N7VLS1"/>
<accession>A0A2N7VLS1</accession>
<dbReference type="Proteomes" id="UP000235616">
    <property type="component" value="Unassembled WGS sequence"/>
</dbReference>
<dbReference type="InterPro" id="IPR017581">
    <property type="entry name" value="AtpR-like"/>
</dbReference>
<evidence type="ECO:0000313" key="2">
    <source>
        <dbReference type="EMBL" id="PMS18093.1"/>
    </source>
</evidence>
<organism evidence="2 3">
    <name type="scientific">Trinickia dabaoshanensis</name>
    <dbReference type="NCBI Taxonomy" id="564714"/>
    <lineage>
        <taxon>Bacteria</taxon>
        <taxon>Pseudomonadati</taxon>
        <taxon>Pseudomonadota</taxon>
        <taxon>Betaproteobacteria</taxon>
        <taxon>Burkholderiales</taxon>
        <taxon>Burkholderiaceae</taxon>
        <taxon>Trinickia</taxon>
    </lineage>
</organism>
<evidence type="ECO:0000313" key="3">
    <source>
        <dbReference type="Proteomes" id="UP000235616"/>
    </source>
</evidence>
<dbReference type="RefSeq" id="WP_102646749.1">
    <property type="nucleotide sequence ID" value="NZ_PNYA01000016.1"/>
</dbReference>
<feature type="transmembrane region" description="Helical" evidence="1">
    <location>
        <begin position="6"/>
        <end position="30"/>
    </location>
</feature>
<evidence type="ECO:0008006" key="4">
    <source>
        <dbReference type="Google" id="ProtNLM"/>
    </source>
</evidence>
<evidence type="ECO:0000256" key="1">
    <source>
        <dbReference type="SAM" id="Phobius"/>
    </source>
</evidence>
<sequence length="94" mass="9397">MTIVSASSIAAQIAAGAVVGCGAGAAYFGTLHMNARSYARHAIGVAIALQMVRFGALGLVLYGLARLGPAALLAGLGGVVIARHVAVRFSRHAP</sequence>
<gene>
    <name evidence="2" type="ORF">C0Z18_17805</name>
</gene>
<feature type="transmembrane region" description="Helical" evidence="1">
    <location>
        <begin position="42"/>
        <end position="64"/>
    </location>
</feature>
<keyword evidence="1" id="KW-1133">Transmembrane helix</keyword>
<dbReference type="EMBL" id="PNYA01000016">
    <property type="protein sequence ID" value="PMS18093.1"/>
    <property type="molecule type" value="Genomic_DNA"/>
</dbReference>
<feature type="transmembrane region" description="Helical" evidence="1">
    <location>
        <begin position="70"/>
        <end position="89"/>
    </location>
</feature>
<dbReference type="Pfam" id="PF12966">
    <property type="entry name" value="AtpR"/>
    <property type="match status" value="1"/>
</dbReference>
<name>A0A2N7VLS1_9BURK</name>
<dbReference type="OrthoDB" id="9986743at2"/>